<feature type="chain" id="PRO_5029894003" evidence="8">
    <location>
        <begin position="22"/>
        <end position="591"/>
    </location>
</feature>
<reference evidence="10 11" key="1">
    <citation type="submission" date="2020-08" db="EMBL/GenBank/DDBJ databases">
        <authorList>
            <person name="Hejnol A."/>
        </authorList>
    </citation>
    <scope>NUCLEOTIDE SEQUENCE [LARGE SCALE GENOMIC DNA]</scope>
</reference>
<dbReference type="CDD" id="cd00033">
    <property type="entry name" value="CCP"/>
    <property type="match status" value="7"/>
</dbReference>
<name>A0A7I8VAC1_9ANNE</name>
<feature type="disulfide bond" evidence="7">
    <location>
        <begin position="285"/>
        <end position="312"/>
    </location>
</feature>
<dbReference type="PANTHER" id="PTHR45656">
    <property type="entry name" value="PROTEIN CBR-CLEC-78"/>
    <property type="match status" value="1"/>
</dbReference>
<dbReference type="Gene3D" id="2.10.70.10">
    <property type="entry name" value="Complement Module, domain 1"/>
    <property type="match status" value="8"/>
</dbReference>
<dbReference type="PANTHER" id="PTHR45656:SF4">
    <property type="entry name" value="PROTEIN CBR-CLEC-78"/>
    <property type="match status" value="1"/>
</dbReference>
<dbReference type="GO" id="GO:0016020">
    <property type="term" value="C:membrane"/>
    <property type="evidence" value="ECO:0007669"/>
    <property type="project" value="UniProtKB-SubCell"/>
</dbReference>
<feature type="domain" description="Sushi" evidence="9">
    <location>
        <begin position="187"/>
        <end position="244"/>
    </location>
</feature>
<dbReference type="AlphaFoldDB" id="A0A7I8VAC1"/>
<dbReference type="Proteomes" id="UP000549394">
    <property type="component" value="Unassembled WGS sequence"/>
</dbReference>
<keyword evidence="4" id="KW-0472">Membrane</keyword>
<evidence type="ECO:0000313" key="11">
    <source>
        <dbReference type="Proteomes" id="UP000549394"/>
    </source>
</evidence>
<feature type="domain" description="Sushi" evidence="9">
    <location>
        <begin position="315"/>
        <end position="373"/>
    </location>
</feature>
<organism evidence="10 11">
    <name type="scientific">Dimorphilus gyrociliatus</name>
    <dbReference type="NCBI Taxonomy" id="2664684"/>
    <lineage>
        <taxon>Eukaryota</taxon>
        <taxon>Metazoa</taxon>
        <taxon>Spiralia</taxon>
        <taxon>Lophotrochozoa</taxon>
        <taxon>Annelida</taxon>
        <taxon>Polychaeta</taxon>
        <taxon>Polychaeta incertae sedis</taxon>
        <taxon>Dinophilidae</taxon>
        <taxon>Dimorphilus</taxon>
    </lineage>
</organism>
<proteinExistence type="predicted"/>
<dbReference type="SMART" id="SM00032">
    <property type="entry name" value="CCP"/>
    <property type="match status" value="8"/>
</dbReference>
<accession>A0A7I8VAC1</accession>
<feature type="disulfide bond" evidence="7">
    <location>
        <begin position="157"/>
        <end position="184"/>
    </location>
</feature>
<evidence type="ECO:0000256" key="8">
    <source>
        <dbReference type="SAM" id="SignalP"/>
    </source>
</evidence>
<keyword evidence="6" id="KW-0325">Glycoprotein</keyword>
<protein>
    <submittedName>
        <fullName evidence="10">DgyrCDS2011</fullName>
    </submittedName>
</protein>
<sequence length="591" mass="66595">MNATLASLLLSILLASCVVDASCTRKLDVKRKCLKKCNSNSDCRGRKKKCFCDGDCGMSCVRHNRKCKEVLSILHGAVDVKPYNRFNAKARYSCDEGYTLNGPDVRVCRGDGKWGLTAPSCEIEGKCPPPPHISHAKPDSLPGRKYFNVGDRIYYSCEIGYDPEGFSIIACLDNGLWTKHTIKCNPKACPDPGHIHNGVRQVGDFVYMSKVNFTCNEGYQLHGSQSLKCNSSGKWEGVKPHCLPIKCPLLKNPSNGEVVYWNRNRKYIKKNLISLKYGDKATFNCMRGFEIKGDRERICSANERWSGESARCAIVDCGYPGHVPHGMITSPIKTTFGVKLTFRCANRSTHKGHMAITCQENGRWDHSPPLCLKQCTVPKVRHAKVYTSHNDNVGIVQYFNHDNYVVISCKKGYALENRHKKKSFCNNGTWEDLPSCVPAPCARRPPSLENLESGVMRFNSNQHGAEAKYECFSGFILKGHPTVKCQKGRWVGHRPRCIPIVCEQPGGIRNGLVYLVGKMGRYKYEEYTNRRRHTDQLEFECNSGYKLQGPRGTTCINGKWSPDKSSFPKCVPKMHPLFIGYQGKRKFHTFF</sequence>
<comment type="subcellular location">
    <subcellularLocation>
        <location evidence="1">Membrane</location>
    </subcellularLocation>
</comment>
<dbReference type="Pfam" id="PF00084">
    <property type="entry name" value="Sushi"/>
    <property type="match status" value="8"/>
</dbReference>
<dbReference type="SUPFAM" id="SSF57535">
    <property type="entry name" value="Complement control module/SCR domain"/>
    <property type="match status" value="8"/>
</dbReference>
<gene>
    <name evidence="10" type="ORF">DGYR_LOCUS1879</name>
</gene>
<dbReference type="PROSITE" id="PS50923">
    <property type="entry name" value="SUSHI"/>
    <property type="match status" value="7"/>
</dbReference>
<feature type="domain" description="Sushi" evidence="9">
    <location>
        <begin position="65"/>
        <end position="123"/>
    </location>
</feature>
<evidence type="ECO:0000256" key="4">
    <source>
        <dbReference type="ARBA" id="ARBA00023136"/>
    </source>
</evidence>
<feature type="disulfide bond" evidence="7">
    <location>
        <begin position="215"/>
        <end position="242"/>
    </location>
</feature>
<evidence type="ECO:0000256" key="1">
    <source>
        <dbReference type="ARBA" id="ARBA00004370"/>
    </source>
</evidence>
<evidence type="ECO:0000256" key="7">
    <source>
        <dbReference type="PROSITE-ProRule" id="PRU00302"/>
    </source>
</evidence>
<evidence type="ECO:0000256" key="5">
    <source>
        <dbReference type="ARBA" id="ARBA00023157"/>
    </source>
</evidence>
<keyword evidence="7" id="KW-0768">Sushi</keyword>
<dbReference type="EMBL" id="CAJFCJ010000003">
    <property type="protein sequence ID" value="CAD5112801.1"/>
    <property type="molecule type" value="Genomic_DNA"/>
</dbReference>
<evidence type="ECO:0000256" key="6">
    <source>
        <dbReference type="ARBA" id="ARBA00023180"/>
    </source>
</evidence>
<feature type="domain" description="Sushi" evidence="9">
    <location>
        <begin position="245"/>
        <end position="314"/>
    </location>
</feature>
<dbReference type="InterPro" id="IPR051277">
    <property type="entry name" value="SEZ6_CSMD_C4BPB_Regulators"/>
</dbReference>
<feature type="signal peptide" evidence="8">
    <location>
        <begin position="1"/>
        <end position="21"/>
    </location>
</feature>
<feature type="domain" description="Sushi" evidence="9">
    <location>
        <begin position="125"/>
        <end position="186"/>
    </location>
</feature>
<feature type="domain" description="Sushi" evidence="9">
    <location>
        <begin position="500"/>
        <end position="572"/>
    </location>
</feature>
<keyword evidence="11" id="KW-1185">Reference proteome</keyword>
<comment type="caution">
    <text evidence="7">Lacks conserved residue(s) required for the propagation of feature annotation.</text>
</comment>
<keyword evidence="5 7" id="KW-1015">Disulfide bond</keyword>
<feature type="domain" description="Sushi" evidence="9">
    <location>
        <begin position="439"/>
        <end position="499"/>
    </location>
</feature>
<evidence type="ECO:0000259" key="9">
    <source>
        <dbReference type="PROSITE" id="PS50923"/>
    </source>
</evidence>
<dbReference type="InterPro" id="IPR000436">
    <property type="entry name" value="Sushi_SCR_CCP_dom"/>
</dbReference>
<feature type="disulfide bond" evidence="7">
    <location>
        <begin position="94"/>
        <end position="121"/>
    </location>
</feature>
<evidence type="ECO:0000313" key="10">
    <source>
        <dbReference type="EMBL" id="CAD5112801.1"/>
    </source>
</evidence>
<dbReference type="FunFam" id="2.10.70.10:FF:000011">
    <property type="entry name" value="CUB and sushi domain-containing protein 3 isoform A"/>
    <property type="match status" value="1"/>
</dbReference>
<comment type="caution">
    <text evidence="10">The sequence shown here is derived from an EMBL/GenBank/DDBJ whole genome shotgun (WGS) entry which is preliminary data.</text>
</comment>
<dbReference type="InterPro" id="IPR035976">
    <property type="entry name" value="Sushi/SCR/CCP_sf"/>
</dbReference>
<keyword evidence="2 8" id="KW-0732">Signal</keyword>
<evidence type="ECO:0000256" key="2">
    <source>
        <dbReference type="ARBA" id="ARBA00022729"/>
    </source>
</evidence>
<dbReference type="OrthoDB" id="9991441at2759"/>
<keyword evidence="3" id="KW-0677">Repeat</keyword>
<evidence type="ECO:0000256" key="3">
    <source>
        <dbReference type="ARBA" id="ARBA00022737"/>
    </source>
</evidence>
<feature type="disulfide bond" evidence="7">
    <location>
        <begin position="344"/>
        <end position="371"/>
    </location>
</feature>